<gene>
    <name evidence="3" type="ORF">O4G74_11570</name>
</gene>
<feature type="domain" description="Rhodanese" evidence="2">
    <location>
        <begin position="261"/>
        <end position="350"/>
    </location>
</feature>
<dbReference type="CDD" id="cd07724">
    <property type="entry name" value="POD-like_MBL-fold"/>
    <property type="match status" value="1"/>
</dbReference>
<dbReference type="InterPro" id="IPR036873">
    <property type="entry name" value="Rhodanese-like_dom_sf"/>
</dbReference>
<protein>
    <submittedName>
        <fullName evidence="3">MBL fold metallo-hydrolase</fullName>
    </submittedName>
</protein>
<dbReference type="PROSITE" id="PS50206">
    <property type="entry name" value="RHODANESE_3"/>
    <property type="match status" value="2"/>
</dbReference>
<proteinExistence type="predicted"/>
<dbReference type="Pfam" id="PF00753">
    <property type="entry name" value="Lactamase_B"/>
    <property type="match status" value="1"/>
</dbReference>
<keyword evidence="4" id="KW-1185">Reference proteome</keyword>
<dbReference type="SMART" id="SM00450">
    <property type="entry name" value="RHOD"/>
    <property type="match status" value="2"/>
</dbReference>
<dbReference type="Pfam" id="PF00581">
    <property type="entry name" value="Rhodanese"/>
    <property type="match status" value="2"/>
</dbReference>
<accession>A0ABT4LWG3</accession>
<evidence type="ECO:0000313" key="4">
    <source>
        <dbReference type="Proteomes" id="UP001083770"/>
    </source>
</evidence>
<dbReference type="PANTHER" id="PTHR43084">
    <property type="entry name" value="PERSULFIDE DIOXYGENASE ETHE1"/>
    <property type="match status" value="1"/>
</dbReference>
<organism evidence="3 4">
    <name type="scientific">Henriciella marina</name>
    <dbReference type="NCBI Taxonomy" id="453851"/>
    <lineage>
        <taxon>Bacteria</taxon>
        <taxon>Pseudomonadati</taxon>
        <taxon>Pseudomonadota</taxon>
        <taxon>Alphaproteobacteria</taxon>
        <taxon>Hyphomonadales</taxon>
        <taxon>Hyphomonadaceae</taxon>
        <taxon>Henriciella</taxon>
    </lineage>
</organism>
<dbReference type="Gene3D" id="3.60.15.10">
    <property type="entry name" value="Ribonuclease Z/Hydroxyacylglutathione hydrolase-like"/>
    <property type="match status" value="1"/>
</dbReference>
<dbReference type="InterPro" id="IPR044528">
    <property type="entry name" value="POD-like_MBL-fold"/>
</dbReference>
<name>A0ABT4LWG3_9PROT</name>
<dbReference type="SMART" id="SM00849">
    <property type="entry name" value="Lactamase_B"/>
    <property type="match status" value="1"/>
</dbReference>
<dbReference type="EMBL" id="JAPWGW010000003">
    <property type="protein sequence ID" value="MCZ4298700.1"/>
    <property type="molecule type" value="Genomic_DNA"/>
</dbReference>
<dbReference type="InterPro" id="IPR001279">
    <property type="entry name" value="Metallo-B-lactamas"/>
</dbReference>
<dbReference type="InterPro" id="IPR036866">
    <property type="entry name" value="RibonucZ/Hydroxyglut_hydro"/>
</dbReference>
<dbReference type="Proteomes" id="UP001083770">
    <property type="component" value="Unassembled WGS sequence"/>
</dbReference>
<dbReference type="InterPro" id="IPR051682">
    <property type="entry name" value="Mito_Persulfide_Diox"/>
</dbReference>
<dbReference type="SUPFAM" id="SSF52821">
    <property type="entry name" value="Rhodanese/Cell cycle control phosphatase"/>
    <property type="match status" value="2"/>
</dbReference>
<sequence length="449" mass="49330">MFLHKIKSNGLAHLSYMIGSNGKAAIIDPRRDISAYMDLARKEDVRITHVFETHRNEDFISGAPAVRAATGARILHGPNRDTPIQYAETTREGDHFEIGSMRIEVLETPGHTYDSVSYVLYDTAFDNRAVGVFTGDALFIGDVGRTDFYPDQKREVSGLLFDSLQKLKTLGDQTIVYPAHGAGSVCGAGMADREFSTIGHERLNNDRFAMTDREAFIDAKVAENHYQPPYFEMMERLNTEGGAPTDRYLTPPPISPDSELLKGEAQIVDIRSETDFAAAHVPGSYCIPAGMLASFSGWFLDYDRDIVLVSDSAAQAQEAATTLARLGYDRVVGHHAGTVPMATSNQPLESIDLIDTDEVKARLSDRPTGWTLLDVRSIDEFKGGHIEGAEHAYAGRIPVDLPNLDRSGPITVMCGSGMRASIAASVLRREGFENVDVYYGSWKAWNSQG</sequence>
<dbReference type="RefSeq" id="WP_269402766.1">
    <property type="nucleotide sequence ID" value="NZ_JAPWGW010000003.1"/>
</dbReference>
<keyword evidence="1" id="KW-0479">Metal-binding</keyword>
<feature type="domain" description="Rhodanese" evidence="2">
    <location>
        <begin position="366"/>
        <end position="447"/>
    </location>
</feature>
<dbReference type="PANTHER" id="PTHR43084:SF1">
    <property type="entry name" value="PERSULFIDE DIOXYGENASE ETHE1, MITOCHONDRIAL"/>
    <property type="match status" value="1"/>
</dbReference>
<comment type="caution">
    <text evidence="3">The sequence shown here is derived from an EMBL/GenBank/DDBJ whole genome shotgun (WGS) entry which is preliminary data.</text>
</comment>
<dbReference type="InterPro" id="IPR001763">
    <property type="entry name" value="Rhodanese-like_dom"/>
</dbReference>
<dbReference type="SUPFAM" id="SSF56281">
    <property type="entry name" value="Metallo-hydrolase/oxidoreductase"/>
    <property type="match status" value="1"/>
</dbReference>
<dbReference type="Gene3D" id="3.40.250.10">
    <property type="entry name" value="Rhodanese-like domain"/>
    <property type="match status" value="2"/>
</dbReference>
<reference evidence="3" key="1">
    <citation type="submission" date="2022-12" db="EMBL/GenBank/DDBJ databases">
        <title>Bacterial isolates from different developmental stages of Nematostella vectensis.</title>
        <authorList>
            <person name="Fraune S."/>
        </authorList>
    </citation>
    <scope>NUCLEOTIDE SEQUENCE</scope>
    <source>
        <strain evidence="3">G21632-S1</strain>
    </source>
</reference>
<evidence type="ECO:0000256" key="1">
    <source>
        <dbReference type="ARBA" id="ARBA00022723"/>
    </source>
</evidence>
<dbReference type="CDD" id="cd00158">
    <property type="entry name" value="RHOD"/>
    <property type="match status" value="2"/>
</dbReference>
<evidence type="ECO:0000259" key="2">
    <source>
        <dbReference type="PROSITE" id="PS50206"/>
    </source>
</evidence>
<evidence type="ECO:0000313" key="3">
    <source>
        <dbReference type="EMBL" id="MCZ4298700.1"/>
    </source>
</evidence>